<proteinExistence type="predicted"/>
<evidence type="ECO:0000313" key="1">
    <source>
        <dbReference type="EMBL" id="MDD7970860.1"/>
    </source>
</evidence>
<reference evidence="1" key="1">
    <citation type="submission" date="2023-02" db="EMBL/GenBank/DDBJ databases">
        <title>Description of Roseinatronobacter alkalisoli sp. nov., an alkaliphilic bacerium isolated from soda soil.</title>
        <authorList>
            <person name="Wei W."/>
        </authorList>
    </citation>
    <scope>NUCLEOTIDE SEQUENCE</scope>
    <source>
        <strain evidence="1">HJB301</strain>
    </source>
</reference>
<gene>
    <name evidence="1" type="ORF">PUT78_07090</name>
</gene>
<dbReference type="EMBL" id="JAQZSM010000004">
    <property type="protein sequence ID" value="MDD7970860.1"/>
    <property type="molecule type" value="Genomic_DNA"/>
</dbReference>
<dbReference type="Gene3D" id="1.10.10.10">
    <property type="entry name" value="Winged helix-like DNA-binding domain superfamily/Winged helix DNA-binding domain"/>
    <property type="match status" value="1"/>
</dbReference>
<protein>
    <submittedName>
        <fullName evidence="1">Helix-turn-helix domain-containing protein</fullName>
    </submittedName>
</protein>
<dbReference type="SUPFAM" id="SSF46785">
    <property type="entry name" value="Winged helix' DNA-binding domain"/>
    <property type="match status" value="1"/>
</dbReference>
<dbReference type="RefSeq" id="WP_274351540.1">
    <property type="nucleotide sequence ID" value="NZ_JAQZSM010000004.1"/>
</dbReference>
<dbReference type="Proteomes" id="UP001431784">
    <property type="component" value="Unassembled WGS sequence"/>
</dbReference>
<sequence>MDDKPDLAARVAALEEAVGLLQKAGSRLPLERLRNEAPAGGSVQFGGTVDMPGPSRVDWQMGHPAHGLLHCDWTEIAHVLSALGHPIRLSLLQTVLNGTSETASLAETLCEGTTGQLHHHLRELTATGWLRNERRGRYSIPPDRVVPLLVIVAAAGGPQTGQDAP</sequence>
<organism evidence="1 2">
    <name type="scientific">Roseinatronobacter alkalisoli</name>
    <dbReference type="NCBI Taxonomy" id="3028235"/>
    <lineage>
        <taxon>Bacteria</taxon>
        <taxon>Pseudomonadati</taxon>
        <taxon>Pseudomonadota</taxon>
        <taxon>Alphaproteobacteria</taxon>
        <taxon>Rhodobacterales</taxon>
        <taxon>Paracoccaceae</taxon>
        <taxon>Roseinatronobacter</taxon>
    </lineage>
</organism>
<dbReference type="InterPro" id="IPR036388">
    <property type="entry name" value="WH-like_DNA-bd_sf"/>
</dbReference>
<comment type="caution">
    <text evidence="1">The sequence shown here is derived from an EMBL/GenBank/DDBJ whole genome shotgun (WGS) entry which is preliminary data.</text>
</comment>
<keyword evidence="2" id="KW-1185">Reference proteome</keyword>
<name>A0ABT5T6V9_9RHOB</name>
<dbReference type="InterPro" id="IPR036390">
    <property type="entry name" value="WH_DNA-bd_sf"/>
</dbReference>
<accession>A0ABT5T6V9</accession>
<evidence type="ECO:0000313" key="2">
    <source>
        <dbReference type="Proteomes" id="UP001431784"/>
    </source>
</evidence>